<gene>
    <name evidence="3" type="ORF">GCM10009727_48070</name>
</gene>
<dbReference type="Pfam" id="PF01609">
    <property type="entry name" value="DDE_Tnp_1"/>
    <property type="match status" value="1"/>
</dbReference>
<proteinExistence type="predicted"/>
<dbReference type="PANTHER" id="PTHR30007">
    <property type="entry name" value="PHP DOMAIN PROTEIN"/>
    <property type="match status" value="1"/>
</dbReference>
<dbReference type="Pfam" id="PF13340">
    <property type="entry name" value="DUF4096"/>
    <property type="match status" value="1"/>
</dbReference>
<dbReference type="PANTHER" id="PTHR30007:SF0">
    <property type="entry name" value="TRANSPOSASE"/>
    <property type="match status" value="1"/>
</dbReference>
<organism evidence="3 4">
    <name type="scientific">Actinomadura napierensis</name>
    <dbReference type="NCBI Taxonomy" id="267854"/>
    <lineage>
        <taxon>Bacteria</taxon>
        <taxon>Bacillati</taxon>
        <taxon>Actinomycetota</taxon>
        <taxon>Actinomycetes</taxon>
        <taxon>Streptosporangiales</taxon>
        <taxon>Thermomonosporaceae</taxon>
        <taxon>Actinomadura</taxon>
    </lineage>
</organism>
<evidence type="ECO:0000259" key="2">
    <source>
        <dbReference type="Pfam" id="PF13340"/>
    </source>
</evidence>
<name>A0ABN2ZSR6_9ACTN</name>
<dbReference type="NCBIfam" id="NF033580">
    <property type="entry name" value="transpos_IS5_3"/>
    <property type="match status" value="1"/>
</dbReference>
<feature type="domain" description="Transposase IS4-like" evidence="1">
    <location>
        <begin position="108"/>
        <end position="260"/>
    </location>
</feature>
<sequence length="279" mass="31351">MSTRRGYPSDLSDARWALIEPVLTAWREQRLASALAIGRPPEHDLRTLMNAILYLDRTGIPWRYLPHDFPPYQTVYAYFARWERDGVFAQLTGLLRDLLREQEGHRAEPSACIIDSQSVKTSIDVPRASQGTDAGKKIVGRKRNIITDTLGLLLTVLVTAASVPDGTAGMQLLTGVAATHPTITKAWTDTAYRTKAIDHAATLGIDLEPIRRDPATKGFVPLPRRWVVERTFGWLMLHRRLARDYETLPARSEAMIHVAMIDLMSRRLTGEATVTWRGT</sequence>
<keyword evidence="4" id="KW-1185">Reference proteome</keyword>
<reference evidence="3 4" key="1">
    <citation type="journal article" date="2019" name="Int. J. Syst. Evol. Microbiol.">
        <title>The Global Catalogue of Microorganisms (GCM) 10K type strain sequencing project: providing services to taxonomists for standard genome sequencing and annotation.</title>
        <authorList>
            <consortium name="The Broad Institute Genomics Platform"/>
            <consortium name="The Broad Institute Genome Sequencing Center for Infectious Disease"/>
            <person name="Wu L."/>
            <person name="Ma J."/>
        </authorList>
    </citation>
    <scope>NUCLEOTIDE SEQUENCE [LARGE SCALE GENOMIC DNA]</scope>
    <source>
        <strain evidence="3 4">JCM 13850</strain>
    </source>
</reference>
<evidence type="ECO:0000313" key="4">
    <source>
        <dbReference type="Proteomes" id="UP001501020"/>
    </source>
</evidence>
<protein>
    <submittedName>
        <fullName evidence="3">IS5-like element ISSco3 family transposase</fullName>
    </submittedName>
</protein>
<dbReference type="InterPro" id="IPR025161">
    <property type="entry name" value="IS402-like_dom"/>
</dbReference>
<evidence type="ECO:0000313" key="3">
    <source>
        <dbReference type="EMBL" id="GAA2146633.1"/>
    </source>
</evidence>
<feature type="domain" description="Insertion element IS402-like" evidence="2">
    <location>
        <begin position="11"/>
        <end position="91"/>
    </location>
</feature>
<dbReference type="EMBL" id="BAAAMR010000044">
    <property type="protein sequence ID" value="GAA2146633.1"/>
    <property type="molecule type" value="Genomic_DNA"/>
</dbReference>
<accession>A0ABN2ZSR6</accession>
<comment type="caution">
    <text evidence="3">The sequence shown here is derived from an EMBL/GenBank/DDBJ whole genome shotgun (WGS) entry which is preliminary data.</text>
</comment>
<dbReference type="Proteomes" id="UP001501020">
    <property type="component" value="Unassembled WGS sequence"/>
</dbReference>
<dbReference type="InterPro" id="IPR002559">
    <property type="entry name" value="Transposase_11"/>
</dbReference>
<dbReference type="RefSeq" id="WP_344271089.1">
    <property type="nucleotide sequence ID" value="NZ_BAAAMR010000044.1"/>
</dbReference>
<evidence type="ECO:0000259" key="1">
    <source>
        <dbReference type="Pfam" id="PF01609"/>
    </source>
</evidence>